<dbReference type="Proteomes" id="UP000075321">
    <property type="component" value="Unassembled WGS sequence"/>
</dbReference>
<gene>
    <name evidence="2" type="ORF">HAPAU_09020</name>
</gene>
<evidence type="ECO:0000313" key="2">
    <source>
        <dbReference type="EMBL" id="KYH27014.1"/>
    </source>
</evidence>
<proteinExistence type="predicted"/>
<accession>A0A151AHB7</accession>
<evidence type="ECO:0000256" key="1">
    <source>
        <dbReference type="SAM" id="MobiDB-lite"/>
    </source>
</evidence>
<dbReference type="AlphaFoldDB" id="A0A151AHB7"/>
<feature type="compositionally biased region" description="Basic and acidic residues" evidence="1">
    <location>
        <begin position="15"/>
        <end position="33"/>
    </location>
</feature>
<dbReference type="EMBL" id="LTAZ01000003">
    <property type="protein sequence ID" value="KYH27014.1"/>
    <property type="molecule type" value="Genomic_DNA"/>
</dbReference>
<evidence type="ECO:0000313" key="3">
    <source>
        <dbReference type="Proteomes" id="UP000075321"/>
    </source>
</evidence>
<reference evidence="2 3" key="1">
    <citation type="submission" date="2016-02" db="EMBL/GenBank/DDBJ databases">
        <title>Genome sequence of Halalkalicoccus paucihalophilus DSM 24557.</title>
        <authorList>
            <person name="Poehlein A."/>
            <person name="Daniel R."/>
        </authorList>
    </citation>
    <scope>NUCLEOTIDE SEQUENCE [LARGE SCALE GENOMIC DNA]</scope>
    <source>
        <strain evidence="2 3">DSM 24557</strain>
    </source>
</reference>
<protein>
    <submittedName>
        <fullName evidence="2">Uncharacterized protein</fullName>
    </submittedName>
</protein>
<organism evidence="2 3">
    <name type="scientific">Halalkalicoccus paucihalophilus</name>
    <dbReference type="NCBI Taxonomy" id="1008153"/>
    <lineage>
        <taxon>Archaea</taxon>
        <taxon>Methanobacteriati</taxon>
        <taxon>Methanobacteriota</taxon>
        <taxon>Stenosarchaea group</taxon>
        <taxon>Halobacteria</taxon>
        <taxon>Halobacteriales</taxon>
        <taxon>Halococcaceae</taxon>
        <taxon>Halalkalicoccus</taxon>
    </lineage>
</organism>
<comment type="caution">
    <text evidence="2">The sequence shown here is derived from an EMBL/GenBank/DDBJ whole genome shotgun (WGS) entry which is preliminary data.</text>
</comment>
<dbReference type="PATRIC" id="fig|1008153.3.peg.908"/>
<keyword evidence="3" id="KW-1185">Reference proteome</keyword>
<feature type="region of interest" description="Disordered" evidence="1">
    <location>
        <begin position="14"/>
        <end position="43"/>
    </location>
</feature>
<name>A0A151AHB7_9EURY</name>
<feature type="compositionally biased region" description="Polar residues" evidence="1">
    <location>
        <begin position="34"/>
        <end position="43"/>
    </location>
</feature>
<sequence>MNEYSLITVRLGKSKVAESEHPHPFVSTGERRTTGTQFESELDSTSNKSLDKNILSLNNCCYCSTGLVVFATS</sequence>